<evidence type="ECO:0000313" key="3">
    <source>
        <dbReference type="Proteomes" id="UP000514509"/>
    </source>
</evidence>
<dbReference type="KEGG" id="add:HUW48_21365"/>
<dbReference type="Gene3D" id="2.60.120.380">
    <property type="match status" value="1"/>
</dbReference>
<sequence length="1052" mass="115879">MNKQLLRKNVLYILVCTATIVLSSAASLQAQMQRDVMVNAIFERYVYLTAGNKVQFETRNLSQQCDPVLNLISPRGVEVAANDNGAGGFAARITYTPPASGYYTLIVRARSTARSGTADIYKNNAQFQTNVAFGGRLLILANLRNKESIQTVKLPRGDNGSHRIYLLNVNEVNIVARGANTAAGNAAILKLTTTPNTNKIIVGSTGVGGMLRLIRNDAAILWHDPDQDGLGTELETELGSCSFRSGFAKGFDCRLVADPRDTDGDGISDGWEVLGRSDITPTQPLPKWGANPRHKDLFIEVDFMRRTSEENTGNVNLKMSPASARQFAAIYADSFTVSPLLKLYHATILQNPDLVPGISAHLDIGLEPASPADATIYGNWGGFNAVNAIVSGSDYIGLDPNVAWKTNLREARLGIFRYALGYSSGGGSCGNTYACAFNFQDNFNPAHEYGHTLGLGHSGPYGATGNVDPNCKPNYASHMNYAFYGQSKAGFSDGNGAPALNNASLKEWKAVSPSKTLYLDVLEKIFRYWVDRTNGHVDWNRNGVFEPEGQTVRAYANYRPGAACEYTRYNKTIINGAQTTTTPILARMGNRLYMFYTNGGTLKYKYSTSTWNCPEPGTAGCANGTWSSEKNAGMLSVGVDVANDGNGLRVVSVEWSGKIMEKRLQLDVIFNREVWTSARQIPGSAQGEPSISYTRTSTYLVYKGTDLLIHFNKWVNGRWQGDRIAYSAANTPVKSTSQWAFPAIIQTYLPWKPGVKSLYALVPAADAKLDLWYYNPATNLWELTNVIEGGRVGPIHSKPSMAYVPYRGSSETPGRVYMVYIKQSQPGAVFNGQVRMKMSYVKTTLNPDSTYTKEEKIGLDSYFDNSWFYAYGMSLYFDRGQDTNLRAVSTIGSEENKLNVVFRPKADGINDFSYTNYNDWEVLRLNLCKQVVNPGGLVSNPINCTSATLPQEAAIEATQREEKATDKNPLKVFPNPFFNNVQVSFSLPVTQVASVKIYDLQGIERATLFQGEAQANQTYPLEWQASHKAAGIYLLQLQTPGKRYQQRLLLAK</sequence>
<name>A0A7L7LCB2_9BACT</name>
<protein>
    <submittedName>
        <fullName evidence="2">T9SS type A sorting domain-containing protein</fullName>
    </submittedName>
</protein>
<keyword evidence="1" id="KW-0732">Signal</keyword>
<gene>
    <name evidence="2" type="ORF">HUW48_21365</name>
</gene>
<reference evidence="2 3" key="1">
    <citation type="submission" date="2020-06" db="EMBL/GenBank/DDBJ databases">
        <authorList>
            <person name="Hwang Y.J."/>
        </authorList>
    </citation>
    <scope>NUCLEOTIDE SEQUENCE [LARGE SCALE GENOMIC DNA]</scope>
    <source>
        <strain evidence="2 3">KUDC8001</strain>
    </source>
</reference>
<dbReference type="AlphaFoldDB" id="A0A7L7LCB2"/>
<feature type="signal peptide" evidence="1">
    <location>
        <begin position="1"/>
        <end position="25"/>
    </location>
</feature>
<dbReference type="InterPro" id="IPR026444">
    <property type="entry name" value="Secre_tail"/>
</dbReference>
<dbReference type="Gene3D" id="3.40.390.10">
    <property type="entry name" value="Collagenase (Catalytic Domain)"/>
    <property type="match status" value="1"/>
</dbReference>
<reference evidence="2 3" key="2">
    <citation type="submission" date="2020-08" db="EMBL/GenBank/DDBJ databases">
        <title>Adhaeribacter dokdonensis sp. nov., isolated from the rhizosphere of Elymus tsukushiensis, a plant native to the Dokdo Islands, Republic of Korea.</title>
        <authorList>
            <person name="Ghim S.Y."/>
        </authorList>
    </citation>
    <scope>NUCLEOTIDE SEQUENCE [LARGE SCALE GENOMIC DNA]</scope>
    <source>
        <strain evidence="2 3">KUDC8001</strain>
    </source>
</reference>
<keyword evidence="3" id="KW-1185">Reference proteome</keyword>
<feature type="chain" id="PRO_5029602050" evidence="1">
    <location>
        <begin position="26"/>
        <end position="1052"/>
    </location>
</feature>
<evidence type="ECO:0000256" key="1">
    <source>
        <dbReference type="SAM" id="SignalP"/>
    </source>
</evidence>
<proteinExistence type="predicted"/>
<dbReference type="SUPFAM" id="SSF55486">
    <property type="entry name" value="Metalloproteases ('zincins'), catalytic domain"/>
    <property type="match status" value="1"/>
</dbReference>
<dbReference type="NCBIfam" id="TIGR04183">
    <property type="entry name" value="Por_Secre_tail"/>
    <property type="match status" value="1"/>
</dbReference>
<accession>A0A7L7LCB2</accession>
<organism evidence="2 3">
    <name type="scientific">Adhaeribacter radiodurans</name>
    <dbReference type="NCBI Taxonomy" id="2745197"/>
    <lineage>
        <taxon>Bacteria</taxon>
        <taxon>Pseudomonadati</taxon>
        <taxon>Bacteroidota</taxon>
        <taxon>Cytophagia</taxon>
        <taxon>Cytophagales</taxon>
        <taxon>Hymenobacteraceae</taxon>
        <taxon>Adhaeribacter</taxon>
    </lineage>
</organism>
<dbReference type="Proteomes" id="UP000514509">
    <property type="component" value="Chromosome"/>
</dbReference>
<evidence type="ECO:0000313" key="2">
    <source>
        <dbReference type="EMBL" id="QMU30413.1"/>
    </source>
</evidence>
<dbReference type="EMBL" id="CP055153">
    <property type="protein sequence ID" value="QMU30413.1"/>
    <property type="molecule type" value="Genomic_DNA"/>
</dbReference>
<dbReference type="RefSeq" id="WP_182412860.1">
    <property type="nucleotide sequence ID" value="NZ_CP055153.1"/>
</dbReference>
<dbReference type="GO" id="GO:0008237">
    <property type="term" value="F:metallopeptidase activity"/>
    <property type="evidence" value="ECO:0007669"/>
    <property type="project" value="InterPro"/>
</dbReference>
<dbReference type="InterPro" id="IPR024079">
    <property type="entry name" value="MetalloPept_cat_dom_sf"/>
</dbReference>